<feature type="transmembrane region" description="Helical" evidence="6">
    <location>
        <begin position="63"/>
        <end position="89"/>
    </location>
</feature>
<dbReference type="Pfam" id="PF00528">
    <property type="entry name" value="BPD_transp_1"/>
    <property type="match status" value="1"/>
</dbReference>
<dbReference type="Gene3D" id="1.10.3720.10">
    <property type="entry name" value="MetI-like"/>
    <property type="match status" value="2"/>
</dbReference>
<feature type="transmembrane region" description="Helical" evidence="6">
    <location>
        <begin position="20"/>
        <end position="43"/>
    </location>
</feature>
<feature type="transmembrane region" description="Helical" evidence="6">
    <location>
        <begin position="186"/>
        <end position="208"/>
    </location>
</feature>
<gene>
    <name evidence="8" type="ORF">CYJ57_05040</name>
</gene>
<keyword evidence="3 6" id="KW-0812">Transmembrane</keyword>
<evidence type="ECO:0000259" key="7">
    <source>
        <dbReference type="PROSITE" id="PS50928"/>
    </source>
</evidence>
<feature type="transmembrane region" description="Helical" evidence="6">
    <location>
        <begin position="141"/>
        <end position="165"/>
    </location>
</feature>
<dbReference type="PANTHER" id="PTHR43496:SF1">
    <property type="entry name" value="POLYGALACTURONAN_RHAMNOGALACTURONAN TRANSPORT SYSTEM PERMEASE PROTEIN YTEP"/>
    <property type="match status" value="1"/>
</dbReference>
<dbReference type="InterPro" id="IPR000515">
    <property type="entry name" value="MetI-like"/>
</dbReference>
<feature type="transmembrane region" description="Helical" evidence="6">
    <location>
        <begin position="380"/>
        <end position="400"/>
    </location>
</feature>
<comment type="subcellular location">
    <subcellularLocation>
        <location evidence="6">Cell membrane</location>
        <topology evidence="6">Multi-pass membrane protein</topology>
    </subcellularLocation>
    <subcellularLocation>
        <location evidence="1">Membrane</location>
        <topology evidence="1">Multi-pass membrane protein</topology>
    </subcellularLocation>
</comment>
<dbReference type="InterPro" id="IPR035906">
    <property type="entry name" value="MetI-like_sf"/>
</dbReference>
<comment type="caution">
    <text evidence="8">The sequence shown here is derived from an EMBL/GenBank/DDBJ whole genome shotgun (WGS) entry which is preliminary data.</text>
</comment>
<feature type="domain" description="ABC transmembrane type-1" evidence="7">
    <location>
        <begin position="63"/>
        <end position="262"/>
    </location>
</feature>
<comment type="similarity">
    <text evidence="6">Belongs to the binding-protein-dependent transport system permease family.</text>
</comment>
<feature type="transmembrane region" description="Helical" evidence="6">
    <location>
        <begin position="468"/>
        <end position="493"/>
    </location>
</feature>
<feature type="transmembrane region" description="Helical" evidence="6">
    <location>
        <begin position="101"/>
        <end position="121"/>
    </location>
</feature>
<feature type="transmembrane region" description="Helical" evidence="6">
    <location>
        <begin position="406"/>
        <end position="425"/>
    </location>
</feature>
<name>A0A2I1JZ52_9LACT</name>
<keyword evidence="2 6" id="KW-0813">Transport</keyword>
<evidence type="ECO:0000256" key="1">
    <source>
        <dbReference type="ARBA" id="ARBA00004141"/>
    </source>
</evidence>
<accession>A0A2I1JZ52</accession>
<dbReference type="GO" id="GO:0005886">
    <property type="term" value="C:plasma membrane"/>
    <property type="evidence" value="ECO:0007669"/>
    <property type="project" value="UniProtKB-SubCell"/>
</dbReference>
<dbReference type="PANTHER" id="PTHR43496">
    <property type="entry name" value="PROTEIN LPLB"/>
    <property type="match status" value="1"/>
</dbReference>
<dbReference type="Proteomes" id="UP000234384">
    <property type="component" value="Unassembled WGS sequence"/>
</dbReference>
<proteinExistence type="inferred from homology"/>
<evidence type="ECO:0000256" key="4">
    <source>
        <dbReference type="ARBA" id="ARBA00022989"/>
    </source>
</evidence>
<dbReference type="CDD" id="cd06261">
    <property type="entry name" value="TM_PBP2"/>
    <property type="match status" value="2"/>
</dbReference>
<keyword evidence="4 6" id="KW-1133">Transmembrane helix</keyword>
<dbReference type="GO" id="GO:0055085">
    <property type="term" value="P:transmembrane transport"/>
    <property type="evidence" value="ECO:0007669"/>
    <property type="project" value="InterPro"/>
</dbReference>
<feature type="transmembrane region" description="Helical" evidence="6">
    <location>
        <begin position="244"/>
        <end position="262"/>
    </location>
</feature>
<evidence type="ECO:0000256" key="3">
    <source>
        <dbReference type="ARBA" id="ARBA00022692"/>
    </source>
</evidence>
<organism evidence="8 9">
    <name type="scientific">Falseniella ignava</name>
    <dbReference type="NCBI Taxonomy" id="137730"/>
    <lineage>
        <taxon>Bacteria</taxon>
        <taxon>Bacillati</taxon>
        <taxon>Bacillota</taxon>
        <taxon>Bacilli</taxon>
        <taxon>Lactobacillales</taxon>
        <taxon>Aerococcaceae</taxon>
        <taxon>Falseniella</taxon>
    </lineage>
</organism>
<feature type="transmembrane region" description="Helical" evidence="6">
    <location>
        <begin position="292"/>
        <end position="316"/>
    </location>
</feature>
<evidence type="ECO:0000313" key="9">
    <source>
        <dbReference type="Proteomes" id="UP000234384"/>
    </source>
</evidence>
<dbReference type="RefSeq" id="WP_101954323.1">
    <property type="nucleotide sequence ID" value="NZ_PKHE01000011.1"/>
</dbReference>
<evidence type="ECO:0000256" key="6">
    <source>
        <dbReference type="RuleBase" id="RU363032"/>
    </source>
</evidence>
<dbReference type="SUPFAM" id="SSF161098">
    <property type="entry name" value="MetI-like"/>
    <property type="match status" value="2"/>
</dbReference>
<dbReference type="EMBL" id="PKHE01000011">
    <property type="protein sequence ID" value="PKY88676.1"/>
    <property type="molecule type" value="Genomic_DNA"/>
</dbReference>
<evidence type="ECO:0000313" key="8">
    <source>
        <dbReference type="EMBL" id="PKY88676.1"/>
    </source>
</evidence>
<protein>
    <submittedName>
        <fullName evidence="8">Iron ABC transporter permease</fullName>
    </submittedName>
</protein>
<feature type="domain" description="ABC transmembrane type-1" evidence="7">
    <location>
        <begin position="342"/>
        <end position="532"/>
    </location>
</feature>
<sequence>MHRAQKTSRFNQWLDRFILLMLVSLVLIFILYPFIQVIIRSFYSDQVFDFTYYRHLFENPTLITNSLKLACITTILSLISSLAVALYYYLSPESIRRVVSIILGVTMISPPFVTALSYITLFGRRGWITYGIFKLRLMPYGMWGVALMQMLGFLSMNSLILISSLNQFDEDIIKSARSLHASTTRTIIDIILPNIKPAIMVATFLTFIRTLADFGTPTIIGGNFTTLATEGYLSVIAQGNFQKAATINVLILIPAIVIFLIYNRQLMGSVSSSQKVDQSNGNLPRKGWLFQILRFVAIFMLVWISLQYLTILLSAFTKMQQGQRILTLSNFKEAMPYIDSTIWRSVRFSLIAAFFGSIFGLLIGYYGVIREVKIMKWIDFIATLPYVIPGTFFGLGYILAFNHQPLYLIGTATIIVTNVLFKQLPFSSQMGKSTMQAIDRNTLRSIQDLGGEFSDVIRDGILPLSIHGLILSFMNAFISTMTTLGSIIFLMYPRHKVLTIVMFDVIARGRYDIGSVIAFYIMIICILVYLSINRLAKWVK</sequence>
<evidence type="ECO:0000256" key="2">
    <source>
        <dbReference type="ARBA" id="ARBA00022448"/>
    </source>
</evidence>
<evidence type="ECO:0000256" key="5">
    <source>
        <dbReference type="ARBA" id="ARBA00023136"/>
    </source>
</evidence>
<dbReference type="PROSITE" id="PS50928">
    <property type="entry name" value="ABC_TM1"/>
    <property type="match status" value="2"/>
</dbReference>
<dbReference type="OrthoDB" id="57323at2"/>
<feature type="transmembrane region" description="Helical" evidence="6">
    <location>
        <begin position="348"/>
        <end position="368"/>
    </location>
</feature>
<keyword evidence="5 6" id="KW-0472">Membrane</keyword>
<feature type="transmembrane region" description="Helical" evidence="6">
    <location>
        <begin position="513"/>
        <end position="532"/>
    </location>
</feature>
<dbReference type="AlphaFoldDB" id="A0A2I1JZ52"/>
<reference evidence="8 9" key="1">
    <citation type="submission" date="2017-12" db="EMBL/GenBank/DDBJ databases">
        <title>Phylogenetic diversity of female urinary microbiome.</title>
        <authorList>
            <person name="Thomas-White K."/>
            <person name="Wolfe A.J."/>
        </authorList>
    </citation>
    <scope>NUCLEOTIDE SEQUENCE [LARGE SCALE GENOMIC DNA]</scope>
    <source>
        <strain evidence="8 9">UMB0898</strain>
    </source>
</reference>